<keyword evidence="2" id="KW-1185">Reference proteome</keyword>
<organism evidence="1 2">
    <name type="scientific">Euplotes crassus</name>
    <dbReference type="NCBI Taxonomy" id="5936"/>
    <lineage>
        <taxon>Eukaryota</taxon>
        <taxon>Sar</taxon>
        <taxon>Alveolata</taxon>
        <taxon>Ciliophora</taxon>
        <taxon>Intramacronucleata</taxon>
        <taxon>Spirotrichea</taxon>
        <taxon>Hypotrichia</taxon>
        <taxon>Euplotida</taxon>
        <taxon>Euplotidae</taxon>
        <taxon>Moneuplotes</taxon>
    </lineage>
</organism>
<dbReference type="Proteomes" id="UP001295684">
    <property type="component" value="Unassembled WGS sequence"/>
</dbReference>
<evidence type="ECO:0000313" key="1">
    <source>
        <dbReference type="EMBL" id="CAI2364975.1"/>
    </source>
</evidence>
<gene>
    <name evidence="1" type="ORF">ECRASSUSDP1_LOCUS6325</name>
</gene>
<protein>
    <submittedName>
        <fullName evidence="1">Uncharacterized protein</fullName>
    </submittedName>
</protein>
<sequence length="159" mass="18349">MIEIRIILETAFIEIPSNSLWTKGMIITSPECLGNLCSSFAKALFSTMVIMKKLAIQNPPNTKKNNVLDSCNWINIHTVRDPGGNCWEEQNYSISQPMSRRGYGHPFIWWKQGSPENWSQRLLQKLLIIYLQSCQTWELHNQCNLPLKMLEIALLNKIS</sequence>
<evidence type="ECO:0000313" key="2">
    <source>
        <dbReference type="Proteomes" id="UP001295684"/>
    </source>
</evidence>
<proteinExistence type="predicted"/>
<dbReference type="EMBL" id="CAMPGE010006129">
    <property type="protein sequence ID" value="CAI2364975.1"/>
    <property type="molecule type" value="Genomic_DNA"/>
</dbReference>
<reference evidence="1" key="1">
    <citation type="submission" date="2023-07" db="EMBL/GenBank/DDBJ databases">
        <authorList>
            <consortium name="AG Swart"/>
            <person name="Singh M."/>
            <person name="Singh A."/>
            <person name="Seah K."/>
            <person name="Emmerich C."/>
        </authorList>
    </citation>
    <scope>NUCLEOTIDE SEQUENCE</scope>
    <source>
        <strain evidence="1">DP1</strain>
    </source>
</reference>
<dbReference type="AlphaFoldDB" id="A0AAD1U9N0"/>
<name>A0AAD1U9N0_EUPCR</name>
<accession>A0AAD1U9N0</accession>
<comment type="caution">
    <text evidence="1">The sequence shown here is derived from an EMBL/GenBank/DDBJ whole genome shotgun (WGS) entry which is preliminary data.</text>
</comment>